<dbReference type="Pfam" id="PF13245">
    <property type="entry name" value="AAA_19"/>
    <property type="match status" value="1"/>
</dbReference>
<keyword evidence="10" id="KW-0413">Isomerase</keyword>
<dbReference type="InterPro" id="IPR050534">
    <property type="entry name" value="Coronavir_polyprotein_1ab"/>
</dbReference>
<keyword evidence="6" id="KW-0269">Exonuclease</keyword>
<dbReference type="InterPro" id="IPR041851">
    <property type="entry name" value="RecD_N_sf"/>
</dbReference>
<proteinExistence type="inferred from homology"/>
<keyword evidence="9" id="KW-0234">DNA repair</keyword>
<dbReference type="InterPro" id="IPR027785">
    <property type="entry name" value="UvrD-like_helicase_C"/>
</dbReference>
<keyword evidence="3" id="KW-0227">DNA damage</keyword>
<evidence type="ECO:0000256" key="3">
    <source>
        <dbReference type="ARBA" id="ARBA00022763"/>
    </source>
</evidence>
<evidence type="ECO:0000256" key="7">
    <source>
        <dbReference type="ARBA" id="ARBA00022840"/>
    </source>
</evidence>
<dbReference type="NCBIfam" id="TIGR01447">
    <property type="entry name" value="recD"/>
    <property type="match status" value="1"/>
</dbReference>
<evidence type="ECO:0000313" key="13">
    <source>
        <dbReference type="EMBL" id="MCW9708208.1"/>
    </source>
</evidence>
<keyword evidence="1" id="KW-0540">Nuclease</keyword>
<evidence type="ECO:0000256" key="2">
    <source>
        <dbReference type="ARBA" id="ARBA00022741"/>
    </source>
</evidence>
<gene>
    <name evidence="13" type="primary">recD</name>
    <name evidence="13" type="ORF">J6I44_15185</name>
</gene>
<dbReference type="PANTHER" id="PTHR43788:SF6">
    <property type="entry name" value="DNA HELICASE B"/>
    <property type="match status" value="1"/>
</dbReference>
<dbReference type="InterPro" id="IPR027417">
    <property type="entry name" value="P-loop_NTPase"/>
</dbReference>
<dbReference type="InterPro" id="IPR006344">
    <property type="entry name" value="RecD"/>
</dbReference>
<keyword evidence="2" id="KW-0547">Nucleotide-binding</keyword>
<evidence type="ECO:0000256" key="10">
    <source>
        <dbReference type="ARBA" id="ARBA00023235"/>
    </source>
</evidence>
<dbReference type="CDD" id="cd17933">
    <property type="entry name" value="DEXSc_RecD-like"/>
    <property type="match status" value="1"/>
</dbReference>
<dbReference type="Proteomes" id="UP001207918">
    <property type="component" value="Unassembled WGS sequence"/>
</dbReference>
<name>A0ABT3PQS7_9BACT</name>
<keyword evidence="14" id="KW-1185">Reference proteome</keyword>
<feature type="domain" description="RecBCD enzyme subunit RecD N-terminal" evidence="12">
    <location>
        <begin position="14"/>
        <end position="117"/>
    </location>
</feature>
<dbReference type="GO" id="GO:0008854">
    <property type="term" value="F:exodeoxyribonuclease V activity"/>
    <property type="evidence" value="ECO:0007669"/>
    <property type="project" value="UniProtKB-EC"/>
</dbReference>
<keyword evidence="4 13" id="KW-0378">Hydrolase</keyword>
<dbReference type="RefSeq" id="WP_265766994.1">
    <property type="nucleotide sequence ID" value="NZ_JAGGJA010000011.1"/>
</dbReference>
<dbReference type="HAMAP" id="MF_01487">
    <property type="entry name" value="RecD"/>
    <property type="match status" value="1"/>
</dbReference>
<evidence type="ECO:0000256" key="8">
    <source>
        <dbReference type="ARBA" id="ARBA00023125"/>
    </source>
</evidence>
<evidence type="ECO:0000313" key="14">
    <source>
        <dbReference type="Proteomes" id="UP001207918"/>
    </source>
</evidence>
<dbReference type="EMBL" id="JAGGJA010000011">
    <property type="protein sequence ID" value="MCW9708208.1"/>
    <property type="molecule type" value="Genomic_DNA"/>
</dbReference>
<reference evidence="13 14" key="1">
    <citation type="submission" date="2021-03" db="EMBL/GenBank/DDBJ databases">
        <title>Aliifodinibius sp. nov., a new bacterium isolated from saline soil.</title>
        <authorList>
            <person name="Galisteo C."/>
            <person name="De La Haba R."/>
            <person name="Sanchez-Porro C."/>
            <person name="Ventosa A."/>
        </authorList>
    </citation>
    <scope>NUCLEOTIDE SEQUENCE [LARGE SCALE GENOMIC DNA]</scope>
    <source>
        <strain evidence="13 14">1BSP15-2V2</strain>
    </source>
</reference>
<dbReference type="Pfam" id="PF21185">
    <property type="entry name" value="RecD_N"/>
    <property type="match status" value="1"/>
</dbReference>
<keyword evidence="7" id="KW-0067">ATP-binding</keyword>
<evidence type="ECO:0000259" key="11">
    <source>
        <dbReference type="Pfam" id="PF13538"/>
    </source>
</evidence>
<dbReference type="InterPro" id="IPR049550">
    <property type="entry name" value="RecD_N"/>
</dbReference>
<accession>A0ABT3PQS7</accession>
<organism evidence="13 14">
    <name type="scientific">Fodinibius salsisoli</name>
    <dbReference type="NCBI Taxonomy" id="2820877"/>
    <lineage>
        <taxon>Bacteria</taxon>
        <taxon>Pseudomonadati</taxon>
        <taxon>Balneolota</taxon>
        <taxon>Balneolia</taxon>
        <taxon>Balneolales</taxon>
        <taxon>Balneolaceae</taxon>
        <taxon>Fodinibius</taxon>
    </lineage>
</organism>
<feature type="domain" description="UvrD-like helicase C-terminal" evidence="11">
    <location>
        <begin position="544"/>
        <end position="589"/>
    </location>
</feature>
<dbReference type="Pfam" id="PF13538">
    <property type="entry name" value="UvrD_C_2"/>
    <property type="match status" value="1"/>
</dbReference>
<evidence type="ECO:0000256" key="5">
    <source>
        <dbReference type="ARBA" id="ARBA00022806"/>
    </source>
</evidence>
<evidence type="ECO:0000256" key="6">
    <source>
        <dbReference type="ARBA" id="ARBA00022839"/>
    </source>
</evidence>
<sequence>MNKILEAFNQLHKQDIIEEIDLELCRFLAEQHPDVSDDVLKAACLVSHLYRQGDVCLQLDEYAGHPLFDGFEAAPDLALDIVAPALDEWLSILQKSSFIGSEGSFKPLILDDQNRLYLHKLWYHEKELAESLLQRCESSTEHIDIPALKEGLSRLFPEAESDEINWQKVAAALAVQQNLMVISGGPGTGKTSTVVRILALLIEQGTLREELPSIALTAPTGKAAARLQESIRTAQENLPVPESIQTAIPDEAVTLHQLLGARRHTARFKHNKENPLPYDVVIVDEVSMVDQRLMSRLMEALLKGTKLILLGDKDQLASVEAGSVLGDICMEASNRFSTASAQWLGNVGVSLPDDKVEADPKMLTDHVTLLTKSYRFDESSGIARLSESVNAGDVDSSLQHVVSQNFSDISLIDDEGIEAFQKILKEKTERYFQQLQHCNSPQEAFDRLAGFRILAAHRKGPWGIRYINQYVEKVLQQKGRIPKYAHWYPGKPIIINVNDYALGLFNGDTGICYPNAEGELRVYFQQNGSIRAIAPGRLPDHNRAYALTVHKSQGSEFDHILFVLPAETSGIVSRELIYTAVTRARTQVSIWASRKVLKEGISKNLRRASGLADRLWHK</sequence>
<dbReference type="Gene3D" id="3.40.50.300">
    <property type="entry name" value="P-loop containing nucleotide triphosphate hydrolases"/>
    <property type="match status" value="3"/>
</dbReference>
<protein>
    <submittedName>
        <fullName evidence="13">Exodeoxyribonuclease V subunit alpha</fullName>
        <ecNumber evidence="13">3.1.11.5</ecNumber>
    </submittedName>
</protein>
<dbReference type="CDD" id="cd18809">
    <property type="entry name" value="SF1_C_RecD"/>
    <property type="match status" value="1"/>
</dbReference>
<dbReference type="EC" id="3.1.11.5" evidence="13"/>
<evidence type="ECO:0000256" key="1">
    <source>
        <dbReference type="ARBA" id="ARBA00022722"/>
    </source>
</evidence>
<evidence type="ECO:0000259" key="12">
    <source>
        <dbReference type="Pfam" id="PF21185"/>
    </source>
</evidence>
<dbReference type="PANTHER" id="PTHR43788">
    <property type="entry name" value="DNA2/NAM7 HELICASE FAMILY MEMBER"/>
    <property type="match status" value="1"/>
</dbReference>
<comment type="caution">
    <text evidence="13">The sequence shown here is derived from an EMBL/GenBank/DDBJ whole genome shotgun (WGS) entry which is preliminary data.</text>
</comment>
<keyword evidence="5" id="KW-0347">Helicase</keyword>
<evidence type="ECO:0000256" key="4">
    <source>
        <dbReference type="ARBA" id="ARBA00022801"/>
    </source>
</evidence>
<dbReference type="SUPFAM" id="SSF52540">
    <property type="entry name" value="P-loop containing nucleoside triphosphate hydrolases"/>
    <property type="match status" value="2"/>
</dbReference>
<keyword evidence="8" id="KW-0238">DNA-binding</keyword>
<evidence type="ECO:0000256" key="9">
    <source>
        <dbReference type="ARBA" id="ARBA00023204"/>
    </source>
</evidence>
<dbReference type="Gene3D" id="1.10.10.1020">
    <property type="entry name" value="RecBCD complex, subunit RecD, N-terminal domain"/>
    <property type="match status" value="1"/>
</dbReference>